<evidence type="ECO:0000313" key="4">
    <source>
        <dbReference type="EMBL" id="SMD43711.1"/>
    </source>
</evidence>
<reference evidence="5" key="1">
    <citation type="submission" date="2017-04" db="EMBL/GenBank/DDBJ databases">
        <authorList>
            <person name="Varghese N."/>
            <person name="Submissions S."/>
        </authorList>
    </citation>
    <scope>NUCLEOTIDE SEQUENCE [LARGE SCALE GENOMIC DNA]</scope>
    <source>
        <strain evidence="5">DSM 16537</strain>
    </source>
</reference>
<dbReference type="PROSITE" id="PS50110">
    <property type="entry name" value="RESPONSE_REGULATORY"/>
    <property type="match status" value="1"/>
</dbReference>
<dbReference type="PANTHER" id="PTHR44591">
    <property type="entry name" value="STRESS RESPONSE REGULATOR PROTEIN 1"/>
    <property type="match status" value="1"/>
</dbReference>
<dbReference type="GO" id="GO:0003677">
    <property type="term" value="F:DNA binding"/>
    <property type="evidence" value="ECO:0007669"/>
    <property type="project" value="UniProtKB-KW"/>
</dbReference>
<dbReference type="Gene3D" id="3.40.50.2300">
    <property type="match status" value="1"/>
</dbReference>
<dbReference type="SMART" id="SM00448">
    <property type="entry name" value="REC"/>
    <property type="match status" value="1"/>
</dbReference>
<protein>
    <submittedName>
        <fullName evidence="4">Response regulator containing CheY-like receiver, AAA-type ATPase, and DNA-binding domains</fullName>
    </submittedName>
</protein>
<evidence type="ECO:0000313" key="5">
    <source>
        <dbReference type="Proteomes" id="UP000192333"/>
    </source>
</evidence>
<accession>A0A1W2H477</accession>
<dbReference type="GO" id="GO:0000160">
    <property type="term" value="P:phosphorelay signal transduction system"/>
    <property type="evidence" value="ECO:0007669"/>
    <property type="project" value="InterPro"/>
</dbReference>
<evidence type="ECO:0000256" key="2">
    <source>
        <dbReference type="PROSITE-ProRule" id="PRU00169"/>
    </source>
</evidence>
<dbReference type="RefSeq" id="WP_084120583.1">
    <property type="nucleotide sequence ID" value="NZ_LT838813.1"/>
</dbReference>
<dbReference type="InterPro" id="IPR011006">
    <property type="entry name" value="CheY-like_superfamily"/>
</dbReference>
<feature type="modified residue" description="4-aspartylphosphate" evidence="2">
    <location>
        <position position="58"/>
    </location>
</feature>
<feature type="domain" description="Response regulatory" evidence="3">
    <location>
        <begin position="10"/>
        <end position="124"/>
    </location>
</feature>
<dbReference type="EMBL" id="LT838813">
    <property type="protein sequence ID" value="SMD43711.1"/>
    <property type="molecule type" value="Genomic_DNA"/>
</dbReference>
<dbReference type="AlphaFoldDB" id="A0A1W2H477"/>
<name>A0A1W2H477_9BACT</name>
<keyword evidence="1 2" id="KW-0597">Phosphoprotein</keyword>
<dbReference type="InterPro" id="IPR050595">
    <property type="entry name" value="Bact_response_regulator"/>
</dbReference>
<dbReference type="OrthoDB" id="109585at2"/>
<proteinExistence type="predicted"/>
<gene>
    <name evidence="4" type="ORF">SAMN00777080_2318</name>
</gene>
<keyword evidence="5" id="KW-1185">Reference proteome</keyword>
<dbReference type="STRING" id="758820.SAMN00777080_2318"/>
<dbReference type="CDD" id="cd17569">
    <property type="entry name" value="REC_HupR-like"/>
    <property type="match status" value="1"/>
</dbReference>
<dbReference type="Pfam" id="PF00072">
    <property type="entry name" value="Response_reg"/>
    <property type="match status" value="1"/>
</dbReference>
<organism evidence="4 5">
    <name type="scientific">Aquiflexum balticum DSM 16537</name>
    <dbReference type="NCBI Taxonomy" id="758820"/>
    <lineage>
        <taxon>Bacteria</taxon>
        <taxon>Pseudomonadati</taxon>
        <taxon>Bacteroidota</taxon>
        <taxon>Cytophagia</taxon>
        <taxon>Cytophagales</taxon>
        <taxon>Cyclobacteriaceae</taxon>
        <taxon>Aquiflexum</taxon>
    </lineage>
</organism>
<dbReference type="PANTHER" id="PTHR44591:SF19">
    <property type="entry name" value="TWO-COMPONENT RESPONSE REGULATOR-RELATED"/>
    <property type="match status" value="1"/>
</dbReference>
<evidence type="ECO:0000256" key="1">
    <source>
        <dbReference type="ARBA" id="ARBA00022553"/>
    </source>
</evidence>
<dbReference type="Proteomes" id="UP000192333">
    <property type="component" value="Chromosome I"/>
</dbReference>
<keyword evidence="4" id="KW-0238">DNA-binding</keyword>
<evidence type="ECO:0000259" key="3">
    <source>
        <dbReference type="PROSITE" id="PS50110"/>
    </source>
</evidence>
<dbReference type="SUPFAM" id="SSF52172">
    <property type="entry name" value="CheY-like"/>
    <property type="match status" value="1"/>
</dbReference>
<dbReference type="InterPro" id="IPR001789">
    <property type="entry name" value="Sig_transdc_resp-reg_receiver"/>
</dbReference>
<sequence length="157" mass="18441">MLYSPEEKIKILYVDDEENNLQAFKATFRRDFQIFLALSASEGREILKTEDVHLIITDQRMPEETGVDFLASIIPINPDPIRILLTGYTDIQAVIDAINKGQVYHYLTKPWEEDYMRTVIHNAYEVYMLRRENRQLTSELMEVNGQLEFVLRQNLLS</sequence>